<evidence type="ECO:0000259" key="21">
    <source>
        <dbReference type="PROSITE" id="PS51547"/>
    </source>
</evidence>
<dbReference type="GO" id="GO:0005737">
    <property type="term" value="C:cytoplasm"/>
    <property type="evidence" value="ECO:0007669"/>
    <property type="project" value="TreeGrafter"/>
</dbReference>
<dbReference type="GO" id="GO:0043491">
    <property type="term" value="P:phosphatidylinositol 3-kinase/protein kinase B signal transduction"/>
    <property type="evidence" value="ECO:0007669"/>
    <property type="project" value="TreeGrafter"/>
</dbReference>
<comment type="subunit">
    <text evidence="14">The 26S proteasome consists of a 20S proteasome core and two 19S regulatory subunits. The 20S proteasome core is composed of 28 subunits that are arranged in four stacked rings, resulting in a barrel-shaped structure. The two end rings are each formed by seven alpha subunits, and the two central rings are each formed by seven beta subunits. The catalytic chamber with the active sites is on the inside of the barrel.</text>
</comment>
<dbReference type="Gene3D" id="1.10.1070.11">
    <property type="entry name" value="Phosphatidylinositol 3-/4-kinase, catalytic domain"/>
    <property type="match status" value="1"/>
</dbReference>
<dbReference type="InterPro" id="IPR036940">
    <property type="entry name" value="PI3/4_kinase_cat_sf"/>
</dbReference>
<evidence type="ECO:0000259" key="17">
    <source>
        <dbReference type="PROSITE" id="PS50290"/>
    </source>
</evidence>
<evidence type="ECO:0000313" key="23">
    <source>
        <dbReference type="Proteomes" id="UP000288716"/>
    </source>
</evidence>
<dbReference type="GO" id="GO:0005524">
    <property type="term" value="F:ATP binding"/>
    <property type="evidence" value="ECO:0007669"/>
    <property type="project" value="UniProtKB-KW"/>
</dbReference>
<keyword evidence="12" id="KW-0647">Proteasome</keyword>
<evidence type="ECO:0000259" key="18">
    <source>
        <dbReference type="PROSITE" id="PS51544"/>
    </source>
</evidence>
<keyword evidence="4" id="KW-0963">Cytoplasm</keyword>
<dbReference type="PROSITE" id="PS00854">
    <property type="entry name" value="PROTEASOME_BETA_1"/>
    <property type="match status" value="1"/>
</dbReference>
<dbReference type="SMART" id="SM00144">
    <property type="entry name" value="PI3K_rbd"/>
    <property type="match status" value="1"/>
</dbReference>
<dbReference type="InterPro" id="IPR035892">
    <property type="entry name" value="C2_domain_sf"/>
</dbReference>
<comment type="similarity">
    <text evidence="16">Belongs to the PI3/PI4-kinase family.</text>
</comment>
<dbReference type="SMART" id="SM00146">
    <property type="entry name" value="PI3Kc"/>
    <property type="match status" value="1"/>
</dbReference>
<proteinExistence type="inferred from homology"/>
<feature type="domain" description="PI3K-ABD" evidence="18">
    <location>
        <begin position="237"/>
        <end position="326"/>
    </location>
</feature>
<dbReference type="PROSITE" id="PS00916">
    <property type="entry name" value="PI3_4_KINASE_2"/>
    <property type="match status" value="1"/>
</dbReference>
<dbReference type="Pfam" id="PF02192">
    <property type="entry name" value="PI3K_p85B"/>
    <property type="match status" value="1"/>
</dbReference>
<dbReference type="Gene3D" id="3.10.20.770">
    <property type="match status" value="1"/>
</dbReference>
<evidence type="ECO:0000256" key="15">
    <source>
        <dbReference type="PIRSR" id="PIRSR600243-1"/>
    </source>
</evidence>
<dbReference type="InterPro" id="IPR023333">
    <property type="entry name" value="Proteasome_suB-type"/>
</dbReference>
<keyword evidence="11" id="KW-0067">ATP-binding</keyword>
<dbReference type="PROSITE" id="PS51476">
    <property type="entry name" value="PROTEASOME_BETA_2"/>
    <property type="match status" value="1"/>
</dbReference>
<keyword evidence="5" id="KW-0645">Protease</keyword>
<dbReference type="InterPro" id="IPR015433">
    <property type="entry name" value="PI3/4_kinase"/>
</dbReference>
<keyword evidence="7" id="KW-0888">Threonine protease</keyword>
<evidence type="ECO:0000256" key="11">
    <source>
        <dbReference type="ARBA" id="ARBA00022840"/>
    </source>
</evidence>
<dbReference type="Gene3D" id="2.60.40.150">
    <property type="entry name" value="C2 domain"/>
    <property type="match status" value="1"/>
</dbReference>
<dbReference type="InterPro" id="IPR011009">
    <property type="entry name" value="Kinase-like_dom_sf"/>
</dbReference>
<evidence type="ECO:0000256" key="3">
    <source>
        <dbReference type="ARBA" id="ARBA00004123"/>
    </source>
</evidence>
<evidence type="ECO:0000256" key="13">
    <source>
        <dbReference type="ARBA" id="ARBA00024953"/>
    </source>
</evidence>
<keyword evidence="8" id="KW-0547">Nucleotide-binding</keyword>
<dbReference type="GO" id="GO:0005839">
    <property type="term" value="C:proteasome core complex"/>
    <property type="evidence" value="ECO:0007669"/>
    <property type="project" value="InterPro"/>
</dbReference>
<dbReference type="Gene3D" id="3.60.20.10">
    <property type="entry name" value="Glutamine Phosphoribosylpyrophosphate, subunit 1, domain 1"/>
    <property type="match status" value="1"/>
</dbReference>
<dbReference type="SUPFAM" id="SSF49562">
    <property type="entry name" value="C2 domain (Calcium/lipid-binding domain, CaLB)"/>
    <property type="match status" value="1"/>
</dbReference>
<dbReference type="Gene3D" id="1.25.40.70">
    <property type="entry name" value="Phosphatidylinositol 3-kinase, accessory domain (PIK)"/>
    <property type="match status" value="1"/>
</dbReference>
<dbReference type="EMBL" id="NCKV01000240">
    <property type="protein sequence ID" value="RWS31204.1"/>
    <property type="molecule type" value="Genomic_DNA"/>
</dbReference>
<dbReference type="PRINTS" id="PR00141">
    <property type="entry name" value="PROTEASOME"/>
</dbReference>
<dbReference type="GO" id="GO:0016477">
    <property type="term" value="P:cell migration"/>
    <property type="evidence" value="ECO:0007669"/>
    <property type="project" value="TreeGrafter"/>
</dbReference>
<evidence type="ECO:0000259" key="20">
    <source>
        <dbReference type="PROSITE" id="PS51546"/>
    </source>
</evidence>
<dbReference type="InterPro" id="IPR029055">
    <property type="entry name" value="Ntn_hydrolases_N"/>
</dbReference>
<dbReference type="AlphaFoldDB" id="A0A443SUN0"/>
<dbReference type="PANTHER" id="PTHR10048">
    <property type="entry name" value="PHOSPHATIDYLINOSITOL KINASE"/>
    <property type="match status" value="1"/>
</dbReference>
<feature type="domain" description="PI3K-RBD" evidence="20">
    <location>
        <begin position="407"/>
        <end position="499"/>
    </location>
</feature>
<dbReference type="GO" id="GO:0004298">
    <property type="term" value="F:threonine-type endopeptidase activity"/>
    <property type="evidence" value="ECO:0007669"/>
    <property type="project" value="UniProtKB-KW"/>
</dbReference>
<keyword evidence="9 22" id="KW-0418">Kinase</keyword>
<evidence type="ECO:0000256" key="9">
    <source>
        <dbReference type="ARBA" id="ARBA00022777"/>
    </source>
</evidence>
<dbReference type="VEuPathDB" id="VectorBase:LDEU000834"/>
<dbReference type="SUPFAM" id="SSF56235">
    <property type="entry name" value="N-terminal nucleophile aminohydrolases (Ntn hydrolases)"/>
    <property type="match status" value="1"/>
</dbReference>
<dbReference type="InterPro" id="IPR000243">
    <property type="entry name" value="Pept_T1A_subB"/>
</dbReference>
<keyword evidence="23" id="KW-1185">Reference proteome</keyword>
<gene>
    <name evidence="22" type="ORF">B4U80_06705</name>
</gene>
<dbReference type="GO" id="GO:0016303">
    <property type="term" value="F:1-phosphatidylinositol-3-kinase activity"/>
    <property type="evidence" value="ECO:0007669"/>
    <property type="project" value="UniProtKB-EC"/>
</dbReference>
<evidence type="ECO:0000256" key="8">
    <source>
        <dbReference type="ARBA" id="ARBA00022741"/>
    </source>
</evidence>
<dbReference type="InterPro" id="IPR001353">
    <property type="entry name" value="Proteasome_sua/b"/>
</dbReference>
<keyword evidence="6" id="KW-0808">Transferase</keyword>
<dbReference type="Proteomes" id="UP000288716">
    <property type="component" value="Unassembled WGS sequence"/>
</dbReference>
<dbReference type="FunFam" id="1.10.1070.11:FF:000001">
    <property type="entry name" value="Phosphatidylinositol 4,5-bisphosphate 3-kinase catalytic subunit"/>
    <property type="match status" value="1"/>
</dbReference>
<evidence type="ECO:0000256" key="12">
    <source>
        <dbReference type="ARBA" id="ARBA00022942"/>
    </source>
</evidence>
<dbReference type="STRING" id="299467.A0A443SUN0"/>
<dbReference type="GO" id="GO:0048015">
    <property type="term" value="P:phosphatidylinositol-mediated signaling"/>
    <property type="evidence" value="ECO:0007669"/>
    <property type="project" value="TreeGrafter"/>
</dbReference>
<dbReference type="CDD" id="cd05165">
    <property type="entry name" value="PI3Kc_I"/>
    <property type="match status" value="1"/>
</dbReference>
<feature type="domain" description="PIK helical" evidence="19">
    <location>
        <begin position="738"/>
        <end position="915"/>
    </location>
</feature>
<dbReference type="Gene3D" id="3.30.1010.10">
    <property type="entry name" value="Phosphatidylinositol 3-kinase Catalytic Subunit, Chain A, domain 4"/>
    <property type="match status" value="1"/>
</dbReference>
<dbReference type="GO" id="GO:0032060">
    <property type="term" value="P:bleb assembly"/>
    <property type="evidence" value="ECO:0007669"/>
    <property type="project" value="UniProtKB-ARBA"/>
</dbReference>
<dbReference type="Pfam" id="PF00792">
    <property type="entry name" value="PI3K_C2"/>
    <property type="match status" value="1"/>
</dbReference>
<dbReference type="PROSITE" id="PS50290">
    <property type="entry name" value="PI3_4_KINASE_3"/>
    <property type="match status" value="1"/>
</dbReference>
<dbReference type="PROSITE" id="PS51546">
    <property type="entry name" value="PI3K_RBD"/>
    <property type="match status" value="1"/>
</dbReference>
<dbReference type="InterPro" id="IPR018936">
    <property type="entry name" value="PI3/4_kinase_CS"/>
</dbReference>
<dbReference type="PROSITE" id="PS51544">
    <property type="entry name" value="PI3K_ABD"/>
    <property type="match status" value="1"/>
</dbReference>
<keyword evidence="10" id="KW-0378">Hydrolase</keyword>
<comment type="subcellular location">
    <subcellularLocation>
        <location evidence="3">Nucleus</location>
    </subcellularLocation>
</comment>
<evidence type="ECO:0000256" key="16">
    <source>
        <dbReference type="PROSITE-ProRule" id="PRU00880"/>
    </source>
</evidence>
<dbReference type="GO" id="GO:0051603">
    <property type="term" value="P:proteolysis involved in protein catabolic process"/>
    <property type="evidence" value="ECO:0007669"/>
    <property type="project" value="InterPro"/>
</dbReference>
<dbReference type="GO" id="GO:0005942">
    <property type="term" value="C:phosphatidylinositol 3-kinase complex"/>
    <property type="evidence" value="ECO:0007669"/>
    <property type="project" value="TreeGrafter"/>
</dbReference>
<dbReference type="SMART" id="SM00142">
    <property type="entry name" value="PI3K_C2"/>
    <property type="match status" value="1"/>
</dbReference>
<evidence type="ECO:0000256" key="1">
    <source>
        <dbReference type="ARBA" id="ARBA00001198"/>
    </source>
</evidence>
<protein>
    <submittedName>
        <fullName evidence="22">Phosphatidylinositol 4:5-bisphosphate 3-kinase catalytic subunit beta isoform-like isoform X1</fullName>
    </submittedName>
</protein>
<feature type="domain" description="C2 PI3K-type" evidence="21">
    <location>
        <begin position="540"/>
        <end position="706"/>
    </location>
</feature>
<dbReference type="PROSITE" id="PS51547">
    <property type="entry name" value="C2_PI3K"/>
    <property type="match status" value="1"/>
</dbReference>
<dbReference type="InterPro" id="IPR001263">
    <property type="entry name" value="PI3K_accessory_dom"/>
</dbReference>
<evidence type="ECO:0000256" key="7">
    <source>
        <dbReference type="ARBA" id="ARBA00022698"/>
    </source>
</evidence>
<feature type="domain" description="PI3K/PI4K catalytic" evidence="17">
    <location>
        <begin position="987"/>
        <end position="1264"/>
    </location>
</feature>
<dbReference type="SMART" id="SM00143">
    <property type="entry name" value="PI3K_p85B"/>
    <property type="match status" value="1"/>
</dbReference>
<dbReference type="PROSITE" id="PS00915">
    <property type="entry name" value="PI3_4_KINASE_1"/>
    <property type="match status" value="1"/>
</dbReference>
<dbReference type="FunFam" id="3.30.1010.10:FF:000008">
    <property type="entry name" value="Phosphatidylinositol 4,5-bisphosphate 3-kinase catalytic subunit gamma"/>
    <property type="match status" value="1"/>
</dbReference>
<evidence type="ECO:0000256" key="5">
    <source>
        <dbReference type="ARBA" id="ARBA00022670"/>
    </source>
</evidence>
<comment type="catalytic activity">
    <reaction evidence="2">
        <text>a 1,2-diacyl-sn-glycero-3-phospho-(1D-myo-inositol) + ATP = a 1,2-diacyl-sn-glycero-3-phospho-(1D-myo-inositol-3-phosphate) + ADP + H(+)</text>
        <dbReference type="Rhea" id="RHEA:12709"/>
        <dbReference type="ChEBI" id="CHEBI:15378"/>
        <dbReference type="ChEBI" id="CHEBI:30616"/>
        <dbReference type="ChEBI" id="CHEBI:57880"/>
        <dbReference type="ChEBI" id="CHEBI:58088"/>
        <dbReference type="ChEBI" id="CHEBI:456216"/>
        <dbReference type="EC" id="2.7.1.137"/>
    </reaction>
</comment>
<dbReference type="InterPro" id="IPR042236">
    <property type="entry name" value="PI3K_accessory_sf"/>
</dbReference>
<dbReference type="GO" id="GO:0035005">
    <property type="term" value="F:1-phosphatidylinositol-4-phosphate 3-kinase activity"/>
    <property type="evidence" value="ECO:0007669"/>
    <property type="project" value="TreeGrafter"/>
</dbReference>
<dbReference type="SUPFAM" id="SSF54236">
    <property type="entry name" value="Ubiquitin-like"/>
    <property type="match status" value="1"/>
</dbReference>
<dbReference type="GO" id="GO:0050920">
    <property type="term" value="P:regulation of chemotaxis"/>
    <property type="evidence" value="ECO:0007669"/>
    <property type="project" value="UniProtKB-ARBA"/>
</dbReference>
<evidence type="ECO:0000259" key="19">
    <source>
        <dbReference type="PROSITE" id="PS51545"/>
    </source>
</evidence>
<evidence type="ECO:0000256" key="6">
    <source>
        <dbReference type="ARBA" id="ARBA00022679"/>
    </source>
</evidence>
<dbReference type="InterPro" id="IPR000341">
    <property type="entry name" value="PI3K_Ras-bd_dom"/>
</dbReference>
<comment type="caution">
    <text evidence="22">The sequence shown here is derived from an EMBL/GenBank/DDBJ whole genome shotgun (WGS) entry which is preliminary data.</text>
</comment>
<dbReference type="OrthoDB" id="67688at2759"/>
<dbReference type="InterPro" id="IPR016050">
    <property type="entry name" value="Proteasome_bsu_CS"/>
</dbReference>
<dbReference type="Pfam" id="PF00227">
    <property type="entry name" value="Proteasome"/>
    <property type="match status" value="1"/>
</dbReference>
<reference evidence="22 23" key="1">
    <citation type="journal article" date="2018" name="Gigascience">
        <title>Genomes of trombidid mites reveal novel predicted allergens and laterally-transferred genes associated with secondary metabolism.</title>
        <authorList>
            <person name="Dong X."/>
            <person name="Chaisiri K."/>
            <person name="Xia D."/>
            <person name="Armstrong S.D."/>
            <person name="Fang Y."/>
            <person name="Donnelly M.J."/>
            <person name="Kadowaki T."/>
            <person name="McGarry J.W."/>
            <person name="Darby A.C."/>
            <person name="Makepeace B.L."/>
        </authorList>
    </citation>
    <scope>NUCLEOTIDE SEQUENCE [LARGE SCALE GENOMIC DNA]</scope>
    <source>
        <strain evidence="22">UoL-UT</strain>
    </source>
</reference>
<dbReference type="InterPro" id="IPR029071">
    <property type="entry name" value="Ubiquitin-like_domsf"/>
</dbReference>
<sequence length="1279" mass="146762">MDSMFENQSMSFFNESPGNDLNKEVSTGTTLVAVEFADGVVIGADSRTSQGSFVHSRMTDKLTRVTDHIYCCRSGSAADTQAIADVISYHIEFYEMESGEQPLVSVAANLFRDMCYKYRDQLTAGILCAGWDKRHGGQVVYKVLQSVNFIVDPGSGSTYITGYIDSNYRKGMTKDECIDFVTKGVALAILRDGSSGGVIRLGIITKDGAIPFFKTANSPQIPMTLITEEFWLNDDIDRKETNLDVLTPNGLLISLTVNSESTIFHVKEDVFYEVQKQPLFGLLKDPQSYVFTCVNITTAEQEELDENRRVCDVRPLLGILRLIERKNDKNEKQQNAKIGLLIGKGLHEFDALKSPEVNDFRWRTRLLCEEFQNKRFHHSWLQKAYYQYPPRIETSDSIPEYVLTRLDKNKNLNIEIRFWSAKTIRGVSVSYQISVKDLINKANATLKIPELEDSTSCDEYTLKVCGQEEYFLENLPLIQYKYIREMLVCNKVPSVIIFPIKNITIAEQVTNGEGEFRGRSPSLYSNASRRKVKPISSFTINEKLLLNINGACRINCSKNARLAVQVGLYHGNELLCKAQSTVEESVKDSECTWDECLEFGIDIRDVPRMAKFCFVIYETVSRSRKGSRTKVFRSPIDGDVQANPLAWANTTVFDYKSNLRTGTVTLRLWSYSNDTEADDMLNPLGTCFSLCNPSFEEATSLTITFNKYSVNDVPIEFLSLEWIIEETQAMECEVTAESRKARHASKTYLERLQEICDRDPLNEMHEQDKELLWFLRDDCRQLLPHSLPHLLHSVKWNKHEDMMKMMTLLYSWPELETETALELLDFAYADCHVRAFAVKCLRKISDDDLQLYLLQLVQALKYESYLHSDLVIFLLERALQNQHIGHHLFWLLRSEMHEVSVNVLFGLILEAYCRGATTHITALMKQTEALSKLKQMNEYMRQEANKRKDRDKLKSLMHDIINQQYYKEALSGFINPLNPHLKLGTIKTEKCRFMDSKMKPLWMVFSSNDYGSEDICVMFKNGDDLRQDMLTLQMIRIMDKIWKDEGLDLRMTPYRVIATDNRVGLIEIVLNAQTIANVQTENRSAATSVFTRKSLFEWLKDHNPDEASISKAIEEFTLSCAGYCVATYVLGIADRHNDNIMVKTNGQLLHIDFGHILGKFKEKFGIRRERVPFVLTHDFVYVIKQGDTGFKKFQTVCEEAFTILRRKGSFIISLFAMMLSSGLPELSSAKDLEYLRETLVLNLTEKDALQHFRSKFNEAFEKSWKTSFNWLAHNIAKGN</sequence>
<dbReference type="GO" id="GO:0005886">
    <property type="term" value="C:plasma membrane"/>
    <property type="evidence" value="ECO:0007669"/>
    <property type="project" value="TreeGrafter"/>
</dbReference>
<dbReference type="SUPFAM" id="SSF56112">
    <property type="entry name" value="Protein kinase-like (PK-like)"/>
    <property type="match status" value="1"/>
</dbReference>
<comment type="catalytic activity">
    <reaction evidence="1">
        <text>Cleavage of peptide bonds with very broad specificity.</text>
        <dbReference type="EC" id="3.4.25.1"/>
    </reaction>
</comment>
<evidence type="ECO:0000256" key="2">
    <source>
        <dbReference type="ARBA" id="ARBA00001498"/>
    </source>
</evidence>
<dbReference type="CDD" id="cd03762">
    <property type="entry name" value="proteasome_beta_type_6"/>
    <property type="match status" value="1"/>
</dbReference>
<dbReference type="PROSITE" id="PS51545">
    <property type="entry name" value="PIK_HELICAL"/>
    <property type="match status" value="1"/>
</dbReference>
<dbReference type="InterPro" id="IPR002420">
    <property type="entry name" value="PI3K-type_C2_dom"/>
</dbReference>
<organism evidence="22 23">
    <name type="scientific">Leptotrombidium deliense</name>
    <dbReference type="NCBI Taxonomy" id="299467"/>
    <lineage>
        <taxon>Eukaryota</taxon>
        <taxon>Metazoa</taxon>
        <taxon>Ecdysozoa</taxon>
        <taxon>Arthropoda</taxon>
        <taxon>Chelicerata</taxon>
        <taxon>Arachnida</taxon>
        <taxon>Acari</taxon>
        <taxon>Acariformes</taxon>
        <taxon>Trombidiformes</taxon>
        <taxon>Prostigmata</taxon>
        <taxon>Anystina</taxon>
        <taxon>Parasitengona</taxon>
        <taxon>Trombiculoidea</taxon>
        <taxon>Trombiculidae</taxon>
        <taxon>Leptotrombidium</taxon>
    </lineage>
</organism>
<dbReference type="Pfam" id="PF00613">
    <property type="entry name" value="PI3Ka"/>
    <property type="match status" value="1"/>
</dbReference>
<evidence type="ECO:0000256" key="10">
    <source>
        <dbReference type="ARBA" id="ARBA00022801"/>
    </source>
</evidence>
<feature type="active site" description="Nucleophile" evidence="15">
    <location>
        <position position="29"/>
    </location>
</feature>
<dbReference type="SMART" id="SM00145">
    <property type="entry name" value="PI3Ka"/>
    <property type="match status" value="1"/>
</dbReference>
<dbReference type="PANTHER" id="PTHR10048:SF118">
    <property type="entry name" value="PI-3 KINASE"/>
    <property type="match status" value="1"/>
</dbReference>
<dbReference type="Pfam" id="PF00454">
    <property type="entry name" value="PI3_PI4_kinase"/>
    <property type="match status" value="1"/>
</dbReference>
<name>A0A443SUN0_9ACAR</name>
<dbReference type="GO" id="GO:0005634">
    <property type="term" value="C:nucleus"/>
    <property type="evidence" value="ECO:0007669"/>
    <property type="project" value="UniProtKB-SubCell"/>
</dbReference>
<evidence type="ECO:0000313" key="22">
    <source>
        <dbReference type="EMBL" id="RWS31204.1"/>
    </source>
</evidence>
<comment type="function">
    <text evidence="13">Non-catalytic component of the proteasome, a multicatalytic proteinase complex which is characterized by its ability to cleave peptides with Arg, Phe, Tyr, Leu, and Glu adjacent to the leaving group at neutral or slightly basic pH. The proteasome has an ATP-dependent proteolytic activity.</text>
</comment>
<dbReference type="Pfam" id="PF00794">
    <property type="entry name" value="PI3K_rbd"/>
    <property type="match status" value="1"/>
</dbReference>
<dbReference type="InterPro" id="IPR016024">
    <property type="entry name" value="ARM-type_fold"/>
</dbReference>
<dbReference type="InterPro" id="IPR003113">
    <property type="entry name" value="PI3K_ABD"/>
</dbReference>
<evidence type="ECO:0000256" key="4">
    <source>
        <dbReference type="ARBA" id="ARBA00022490"/>
    </source>
</evidence>
<dbReference type="InterPro" id="IPR000403">
    <property type="entry name" value="PI3/4_kinase_cat_dom"/>
</dbReference>
<accession>A0A443SUN0</accession>
<dbReference type="SUPFAM" id="SSF48371">
    <property type="entry name" value="ARM repeat"/>
    <property type="match status" value="1"/>
</dbReference>
<evidence type="ECO:0000256" key="14">
    <source>
        <dbReference type="ARBA" id="ARBA00026071"/>
    </source>
</evidence>